<gene>
    <name evidence="1" type="ORF">Kalk_10200</name>
</gene>
<reference evidence="2" key="1">
    <citation type="submission" date="2017-08" db="EMBL/GenBank/DDBJ databases">
        <title>Direct submision.</title>
        <authorList>
            <person name="Kim S.-J."/>
            <person name="Rhee S.-K."/>
        </authorList>
    </citation>
    <scope>NUCLEOTIDE SEQUENCE [LARGE SCALE GENOMIC DNA]</scope>
    <source>
        <strain evidence="2">GI5</strain>
    </source>
</reference>
<accession>A0A2K9LK79</accession>
<protein>
    <submittedName>
        <fullName evidence="1">Uncharacterized protein</fullName>
    </submittedName>
</protein>
<dbReference type="AlphaFoldDB" id="A0A2K9LK79"/>
<keyword evidence="2" id="KW-1185">Reference proteome</keyword>
<sequence length="68" mass="7745">MILLGAFIQFNQMAEQGNRLIVAFLQFLVGQIQLLSGLFQFCRAATDNGFLIFGKGLQLRPLLFFDYQ</sequence>
<evidence type="ECO:0000313" key="1">
    <source>
        <dbReference type="EMBL" id="AUM12766.1"/>
    </source>
</evidence>
<proteinExistence type="predicted"/>
<dbReference type="EMBL" id="CP022684">
    <property type="protein sequence ID" value="AUM12766.1"/>
    <property type="molecule type" value="Genomic_DNA"/>
</dbReference>
<name>A0A2K9LK79_9GAMM</name>
<organism evidence="1 2">
    <name type="scientific">Ketobacter alkanivorans</name>
    <dbReference type="NCBI Taxonomy" id="1917421"/>
    <lineage>
        <taxon>Bacteria</taxon>
        <taxon>Pseudomonadati</taxon>
        <taxon>Pseudomonadota</taxon>
        <taxon>Gammaproteobacteria</taxon>
        <taxon>Pseudomonadales</taxon>
        <taxon>Ketobacteraceae</taxon>
        <taxon>Ketobacter</taxon>
    </lineage>
</organism>
<dbReference type="KEGG" id="kak:Kalk_10200"/>
<dbReference type="Proteomes" id="UP000235116">
    <property type="component" value="Chromosome"/>
</dbReference>
<evidence type="ECO:0000313" key="2">
    <source>
        <dbReference type="Proteomes" id="UP000235116"/>
    </source>
</evidence>